<evidence type="ECO:0000313" key="3">
    <source>
        <dbReference type="Proteomes" id="UP001153076"/>
    </source>
</evidence>
<proteinExistence type="predicted"/>
<gene>
    <name evidence="2" type="ORF">Cgig2_006380</name>
</gene>
<dbReference type="AlphaFoldDB" id="A0A9Q1K4H7"/>
<dbReference type="Proteomes" id="UP001153076">
    <property type="component" value="Unassembled WGS sequence"/>
</dbReference>
<accession>A0A9Q1K4H7</accession>
<evidence type="ECO:0000256" key="1">
    <source>
        <dbReference type="SAM" id="Phobius"/>
    </source>
</evidence>
<reference evidence="2" key="1">
    <citation type="submission" date="2022-04" db="EMBL/GenBank/DDBJ databases">
        <title>Carnegiea gigantea Genome sequencing and assembly v2.</title>
        <authorList>
            <person name="Copetti D."/>
            <person name="Sanderson M.J."/>
            <person name="Burquez A."/>
            <person name="Wojciechowski M.F."/>
        </authorList>
    </citation>
    <scope>NUCLEOTIDE SEQUENCE</scope>
    <source>
        <strain evidence="2">SGP5-SGP5p</strain>
        <tissue evidence="2">Aerial part</tissue>
    </source>
</reference>
<dbReference type="EMBL" id="JAKOGI010000335">
    <property type="protein sequence ID" value="KAJ8436670.1"/>
    <property type="molecule type" value="Genomic_DNA"/>
</dbReference>
<name>A0A9Q1K4H7_9CARY</name>
<keyword evidence="1" id="KW-1133">Transmembrane helix</keyword>
<organism evidence="2 3">
    <name type="scientific">Carnegiea gigantea</name>
    <dbReference type="NCBI Taxonomy" id="171969"/>
    <lineage>
        <taxon>Eukaryota</taxon>
        <taxon>Viridiplantae</taxon>
        <taxon>Streptophyta</taxon>
        <taxon>Embryophyta</taxon>
        <taxon>Tracheophyta</taxon>
        <taxon>Spermatophyta</taxon>
        <taxon>Magnoliopsida</taxon>
        <taxon>eudicotyledons</taxon>
        <taxon>Gunneridae</taxon>
        <taxon>Pentapetalae</taxon>
        <taxon>Caryophyllales</taxon>
        <taxon>Cactineae</taxon>
        <taxon>Cactaceae</taxon>
        <taxon>Cactoideae</taxon>
        <taxon>Echinocereeae</taxon>
        <taxon>Carnegiea</taxon>
    </lineage>
</organism>
<comment type="caution">
    <text evidence="2">The sequence shown here is derived from an EMBL/GenBank/DDBJ whole genome shotgun (WGS) entry which is preliminary data.</text>
</comment>
<evidence type="ECO:0000313" key="2">
    <source>
        <dbReference type="EMBL" id="KAJ8436670.1"/>
    </source>
</evidence>
<feature type="transmembrane region" description="Helical" evidence="1">
    <location>
        <begin position="40"/>
        <end position="59"/>
    </location>
</feature>
<keyword evidence="3" id="KW-1185">Reference proteome</keyword>
<sequence>MSQKERSRILQHVSNIIDYRSLAIRGPSSLGPTRQFGQELIKLFTMSYGMKVMTSHIYIICSKDYQITLLLYLAFLTVLNLGMHFFFMTCGQRTRARARNQLLHIHGLLQQDPFHKDLIQKENQAEEGPDKHFPHPGLEQPKSGGGLLTAIAISDTYGCLSQQVDYPNGNAELWLRKSQQRYLYGHQDISLILVGYKRAPYVAWGTICTPRKYGGLG</sequence>
<feature type="transmembrane region" description="Helical" evidence="1">
    <location>
        <begin position="65"/>
        <end position="87"/>
    </location>
</feature>
<protein>
    <submittedName>
        <fullName evidence="2">Uncharacterized protein</fullName>
    </submittedName>
</protein>
<keyword evidence="1" id="KW-0472">Membrane</keyword>
<keyword evidence="1" id="KW-0812">Transmembrane</keyword>